<dbReference type="SUPFAM" id="SSF46894">
    <property type="entry name" value="C-terminal effector domain of the bipartite response regulators"/>
    <property type="match status" value="1"/>
</dbReference>
<keyword evidence="4" id="KW-0804">Transcription</keyword>
<protein>
    <submittedName>
        <fullName evidence="7">Winged helix-turn-helix domain-containing protein</fullName>
    </submittedName>
</protein>
<dbReference type="SMART" id="SM01043">
    <property type="entry name" value="BTAD"/>
    <property type="match status" value="1"/>
</dbReference>
<dbReference type="PROSITE" id="PS51755">
    <property type="entry name" value="OMPR_PHOB"/>
    <property type="match status" value="1"/>
</dbReference>
<dbReference type="Pfam" id="PF00931">
    <property type="entry name" value="NB-ARC"/>
    <property type="match status" value="1"/>
</dbReference>
<dbReference type="InterPro" id="IPR005158">
    <property type="entry name" value="BTAD"/>
</dbReference>
<dbReference type="InterPro" id="IPR027417">
    <property type="entry name" value="P-loop_NTPase"/>
</dbReference>
<keyword evidence="3 5" id="KW-0238">DNA-binding</keyword>
<dbReference type="CDD" id="cd15831">
    <property type="entry name" value="BTAD"/>
    <property type="match status" value="1"/>
</dbReference>
<dbReference type="InterPro" id="IPR016032">
    <property type="entry name" value="Sig_transdc_resp-reg_C-effctor"/>
</dbReference>
<organism evidence="7 8">
    <name type="scientific">Micromonospora trifolii</name>
    <dbReference type="NCBI Taxonomy" id="2911208"/>
    <lineage>
        <taxon>Bacteria</taxon>
        <taxon>Bacillati</taxon>
        <taxon>Actinomycetota</taxon>
        <taxon>Actinomycetes</taxon>
        <taxon>Micromonosporales</taxon>
        <taxon>Micromonosporaceae</taxon>
        <taxon>Micromonospora</taxon>
    </lineage>
</organism>
<dbReference type="Pfam" id="PF00486">
    <property type="entry name" value="Trans_reg_C"/>
    <property type="match status" value="1"/>
</dbReference>
<sequence>MFRLLGPLGLQVAEGAVDLGPAKQRIVLAVLLAEAGRTVAMADLAERVWGDEAPTDARNALYTYVSRLRRVLERAIAAGEEPALLVRRSGGYVLEMNPDRVDVHRFRRLVATGLNGASRDVERAALLREALELWRGVPLVDVPGEWAVRMRAGWCQEHLEATVAWANVELRLDSGTAVVGPLTDMVAQHPLDEPLLAALVRSLHAAGRSAEALDCYARIRRRMLEELGAEPGPELQAVHLRILRERPAAIDTTVPGTRPAQIPPAVAAFSGQTESLNVLDTMVPTGGEAVTPTVIAVVGTAGVGKTALVVHWAHRMVGRFPDGQLHVNLRGYAVGQPVRPIDALGVLLRSLGVRPDRVPVELSEATALYRSMLAGRRVLVLLDNARTADQVRPLLPGSSGCLVLVTSRDRLGGLVARDGALRITLDMLTPGEARVLLERLIGQERIRAESQAAADLAAVCAYLPLALRIAAANLTGRPYRTISEYVTQLRGGNRLAALSNDGDEEAAVRVAFDLSYQSVSAEAQRLFRLLGLVPGVDVTAAAAAALTDITPAEVAPLLDELAAAHLIDEHAADRFTFHDLLRHYAREHAVASDNASAVDGNLADLLSSARTSSATAEAAAGLNGRIGVHHCPDRADSYLTATTMPSSI</sequence>
<feature type="DNA-binding region" description="OmpR/PhoB-type" evidence="5">
    <location>
        <begin position="1"/>
        <end position="96"/>
    </location>
</feature>
<gene>
    <name evidence="7" type="ORF">NIE79_002671</name>
</gene>
<dbReference type="SUPFAM" id="SSF52540">
    <property type="entry name" value="P-loop containing nucleoside triphosphate hydrolases"/>
    <property type="match status" value="1"/>
</dbReference>
<dbReference type="InterPro" id="IPR001867">
    <property type="entry name" value="OmpR/PhoB-type_DNA-bd"/>
</dbReference>
<dbReference type="InterPro" id="IPR036388">
    <property type="entry name" value="WH-like_DNA-bd_sf"/>
</dbReference>
<evidence type="ECO:0000256" key="3">
    <source>
        <dbReference type="ARBA" id="ARBA00023125"/>
    </source>
</evidence>
<dbReference type="InterPro" id="IPR051677">
    <property type="entry name" value="AfsR-DnrI-RedD_regulator"/>
</dbReference>
<accession>A0ABS9N3J2</accession>
<comment type="caution">
    <text evidence="7">The sequence shown here is derived from an EMBL/GenBank/DDBJ whole genome shotgun (WGS) entry which is preliminary data.</text>
</comment>
<dbReference type="PANTHER" id="PTHR35807:SF1">
    <property type="entry name" value="TRANSCRIPTIONAL REGULATOR REDD"/>
    <property type="match status" value="1"/>
</dbReference>
<dbReference type="RefSeq" id="WP_238679605.1">
    <property type="nucleotide sequence ID" value="NZ_JAKKFD010000026.1"/>
</dbReference>
<proteinExistence type="inferred from homology"/>
<name>A0ABS9N3J2_9ACTN</name>
<evidence type="ECO:0000256" key="2">
    <source>
        <dbReference type="ARBA" id="ARBA00023015"/>
    </source>
</evidence>
<dbReference type="Proteomes" id="UP001201629">
    <property type="component" value="Unassembled WGS sequence"/>
</dbReference>
<dbReference type="PRINTS" id="PR00364">
    <property type="entry name" value="DISEASERSIST"/>
</dbReference>
<keyword evidence="8" id="KW-1185">Reference proteome</keyword>
<dbReference type="Gene3D" id="1.25.40.10">
    <property type="entry name" value="Tetratricopeptide repeat domain"/>
    <property type="match status" value="1"/>
</dbReference>
<dbReference type="InterPro" id="IPR002182">
    <property type="entry name" value="NB-ARC"/>
</dbReference>
<reference evidence="7 8" key="1">
    <citation type="submission" date="2022-01" db="EMBL/GenBank/DDBJ databases">
        <authorList>
            <person name="Riesco R."/>
            <person name="Trujillo M.E."/>
        </authorList>
    </citation>
    <scope>NUCLEOTIDE SEQUENCE [LARGE SCALE GENOMIC DNA]</scope>
    <source>
        <strain evidence="7 8">NIE79</strain>
    </source>
</reference>
<dbReference type="InterPro" id="IPR011990">
    <property type="entry name" value="TPR-like_helical_dom_sf"/>
</dbReference>
<evidence type="ECO:0000259" key="6">
    <source>
        <dbReference type="PROSITE" id="PS51755"/>
    </source>
</evidence>
<evidence type="ECO:0000313" key="8">
    <source>
        <dbReference type="Proteomes" id="UP001201629"/>
    </source>
</evidence>
<feature type="domain" description="OmpR/PhoB-type" evidence="6">
    <location>
        <begin position="1"/>
        <end position="96"/>
    </location>
</feature>
<dbReference type="EMBL" id="JAKKFD010000026">
    <property type="protein sequence ID" value="MCG5444514.1"/>
    <property type="molecule type" value="Genomic_DNA"/>
</dbReference>
<evidence type="ECO:0000256" key="5">
    <source>
        <dbReference type="PROSITE-ProRule" id="PRU01091"/>
    </source>
</evidence>
<evidence type="ECO:0000256" key="4">
    <source>
        <dbReference type="ARBA" id="ARBA00023163"/>
    </source>
</evidence>
<keyword evidence="2" id="KW-0805">Transcription regulation</keyword>
<dbReference type="Gene3D" id="3.40.50.300">
    <property type="entry name" value="P-loop containing nucleotide triphosphate hydrolases"/>
    <property type="match status" value="1"/>
</dbReference>
<dbReference type="Gene3D" id="1.10.10.10">
    <property type="entry name" value="Winged helix-like DNA-binding domain superfamily/Winged helix DNA-binding domain"/>
    <property type="match status" value="2"/>
</dbReference>
<comment type="similarity">
    <text evidence="1">Belongs to the AfsR/DnrI/RedD regulatory family.</text>
</comment>
<dbReference type="SUPFAM" id="SSF48452">
    <property type="entry name" value="TPR-like"/>
    <property type="match status" value="1"/>
</dbReference>
<evidence type="ECO:0000313" key="7">
    <source>
        <dbReference type="EMBL" id="MCG5444514.1"/>
    </source>
</evidence>
<dbReference type="Pfam" id="PF03704">
    <property type="entry name" value="BTAD"/>
    <property type="match status" value="1"/>
</dbReference>
<dbReference type="SMART" id="SM00862">
    <property type="entry name" value="Trans_reg_C"/>
    <property type="match status" value="1"/>
</dbReference>
<dbReference type="PANTHER" id="PTHR35807">
    <property type="entry name" value="TRANSCRIPTIONAL REGULATOR REDD-RELATED"/>
    <property type="match status" value="1"/>
</dbReference>
<evidence type="ECO:0000256" key="1">
    <source>
        <dbReference type="ARBA" id="ARBA00005820"/>
    </source>
</evidence>